<feature type="coiled-coil region" evidence="6">
    <location>
        <begin position="402"/>
        <end position="429"/>
    </location>
</feature>
<comment type="function">
    <text evidence="6">Required for chromosome condensation and partitioning.</text>
</comment>
<evidence type="ECO:0000256" key="1">
    <source>
        <dbReference type="ARBA" id="ARBA00022490"/>
    </source>
</evidence>
<dbReference type="SUPFAM" id="SSF75553">
    <property type="entry name" value="Smc hinge domain"/>
    <property type="match status" value="1"/>
</dbReference>
<feature type="domain" description="SMC hinge" evidence="7">
    <location>
        <begin position="522"/>
        <end position="639"/>
    </location>
</feature>
<dbReference type="InterPro" id="IPR027417">
    <property type="entry name" value="P-loop_NTPase"/>
</dbReference>
<evidence type="ECO:0000313" key="8">
    <source>
        <dbReference type="EMBL" id="SEJ08083.1"/>
    </source>
</evidence>
<feature type="binding site" evidence="6">
    <location>
        <begin position="32"/>
        <end position="39"/>
    </location>
    <ligand>
        <name>ATP</name>
        <dbReference type="ChEBI" id="CHEBI:30616"/>
    </ligand>
</feature>
<evidence type="ECO:0000256" key="4">
    <source>
        <dbReference type="ARBA" id="ARBA00023054"/>
    </source>
</evidence>
<dbReference type="Pfam" id="PF02463">
    <property type="entry name" value="SMC_N"/>
    <property type="match status" value="2"/>
</dbReference>
<dbReference type="STRING" id="84035.SAMN05660742_10390"/>
<protein>
    <recommendedName>
        <fullName evidence="6">Chromosome partition protein Smc</fullName>
    </recommendedName>
</protein>
<keyword evidence="9" id="KW-1185">Reference proteome</keyword>
<dbReference type="Gene3D" id="1.20.1060.20">
    <property type="match status" value="1"/>
</dbReference>
<comment type="subcellular location">
    <subcellularLocation>
        <location evidence="6">Cytoplasm</location>
    </subcellularLocation>
</comment>
<dbReference type="CDD" id="cd03278">
    <property type="entry name" value="ABC_SMC_barmotin"/>
    <property type="match status" value="1"/>
</dbReference>
<dbReference type="InterPro" id="IPR003395">
    <property type="entry name" value="RecF/RecN/SMC_N"/>
</dbReference>
<dbReference type="Proteomes" id="UP000199662">
    <property type="component" value="Unassembled WGS sequence"/>
</dbReference>
<dbReference type="GO" id="GO:0007062">
    <property type="term" value="P:sister chromatid cohesion"/>
    <property type="evidence" value="ECO:0007669"/>
    <property type="project" value="InterPro"/>
</dbReference>
<feature type="coiled-coil region" evidence="6">
    <location>
        <begin position="681"/>
        <end position="757"/>
    </location>
</feature>
<evidence type="ECO:0000256" key="3">
    <source>
        <dbReference type="ARBA" id="ARBA00022840"/>
    </source>
</evidence>
<dbReference type="GO" id="GO:0005737">
    <property type="term" value="C:cytoplasm"/>
    <property type="evidence" value="ECO:0007669"/>
    <property type="project" value="UniProtKB-SubCell"/>
</dbReference>
<feature type="coiled-coil region" evidence="6">
    <location>
        <begin position="905"/>
        <end position="932"/>
    </location>
</feature>
<keyword evidence="5 6" id="KW-0238">DNA-binding</keyword>
<evidence type="ECO:0000259" key="7">
    <source>
        <dbReference type="SMART" id="SM00968"/>
    </source>
</evidence>
<keyword evidence="2 6" id="KW-0547">Nucleotide-binding</keyword>
<dbReference type="InterPro" id="IPR011890">
    <property type="entry name" value="SMC_prok"/>
</dbReference>
<comment type="similarity">
    <text evidence="6">Belongs to the SMC family.</text>
</comment>
<dbReference type="NCBIfam" id="TIGR02168">
    <property type="entry name" value="SMC_prok_B"/>
    <property type="match status" value="1"/>
</dbReference>
<name>A0A1H6VTX8_9FIRM</name>
<dbReference type="EMBL" id="FNZK01000003">
    <property type="protein sequence ID" value="SEJ08083.1"/>
    <property type="molecule type" value="Genomic_DNA"/>
</dbReference>
<organism evidence="8 9">
    <name type="scientific">Propionispira arboris</name>
    <dbReference type="NCBI Taxonomy" id="84035"/>
    <lineage>
        <taxon>Bacteria</taxon>
        <taxon>Bacillati</taxon>
        <taxon>Bacillota</taxon>
        <taxon>Negativicutes</taxon>
        <taxon>Selenomonadales</taxon>
        <taxon>Selenomonadaceae</taxon>
        <taxon>Propionispira</taxon>
    </lineage>
</organism>
<dbReference type="RefSeq" id="WP_177177469.1">
    <property type="nucleotide sequence ID" value="NZ_FNZK01000003.1"/>
</dbReference>
<dbReference type="InterPro" id="IPR036277">
    <property type="entry name" value="SMC_hinge_sf"/>
</dbReference>
<dbReference type="PANTHER" id="PTHR43977">
    <property type="entry name" value="STRUCTURAL MAINTENANCE OF CHROMOSOMES PROTEIN 3"/>
    <property type="match status" value="1"/>
</dbReference>
<dbReference type="SUPFAM" id="SSF52540">
    <property type="entry name" value="P-loop containing nucleoside triphosphate hydrolases"/>
    <property type="match status" value="1"/>
</dbReference>
<feature type="coiled-coil region" evidence="6">
    <location>
        <begin position="167"/>
        <end position="201"/>
    </location>
</feature>
<keyword evidence="3 6" id="KW-0067">ATP-binding</keyword>
<dbReference type="Pfam" id="PF06470">
    <property type="entry name" value="SMC_hinge"/>
    <property type="match status" value="1"/>
</dbReference>
<evidence type="ECO:0000313" key="9">
    <source>
        <dbReference type="Proteomes" id="UP000199662"/>
    </source>
</evidence>
<reference evidence="8 9" key="1">
    <citation type="submission" date="2016-10" db="EMBL/GenBank/DDBJ databases">
        <authorList>
            <person name="de Groot N.N."/>
        </authorList>
    </citation>
    <scope>NUCLEOTIDE SEQUENCE [LARGE SCALE GENOMIC DNA]</scope>
    <source>
        <strain evidence="8 9">DSM 2179</strain>
    </source>
</reference>
<dbReference type="Gene3D" id="3.40.50.300">
    <property type="entry name" value="P-loop containing nucleotide triphosphate hydrolases"/>
    <property type="match status" value="2"/>
</dbReference>
<dbReference type="AlphaFoldDB" id="A0A1H6VTX8"/>
<dbReference type="GO" id="GO:0003677">
    <property type="term" value="F:DNA binding"/>
    <property type="evidence" value="ECO:0007669"/>
    <property type="project" value="UniProtKB-UniRule"/>
</dbReference>
<dbReference type="PIRSF" id="PIRSF005719">
    <property type="entry name" value="SMC"/>
    <property type="match status" value="1"/>
</dbReference>
<gene>
    <name evidence="6" type="primary">smc</name>
    <name evidence="8" type="ORF">SAMN05660742_10390</name>
</gene>
<comment type="domain">
    <text evidence="6">Contains large globular domains required for ATP hydrolysis at each terminus and a third globular domain forming a flexible hinge near the middle of the molecule. These domains are separated by coiled-coil structures.</text>
</comment>
<dbReference type="GO" id="GO:0007059">
    <property type="term" value="P:chromosome segregation"/>
    <property type="evidence" value="ECO:0007669"/>
    <property type="project" value="UniProtKB-UniRule"/>
</dbReference>
<dbReference type="GO" id="GO:0030261">
    <property type="term" value="P:chromosome condensation"/>
    <property type="evidence" value="ECO:0007669"/>
    <property type="project" value="InterPro"/>
</dbReference>
<evidence type="ECO:0000256" key="2">
    <source>
        <dbReference type="ARBA" id="ARBA00022741"/>
    </source>
</evidence>
<accession>A0A1H6VTX8</accession>
<proteinExistence type="inferred from homology"/>
<sequence>MQLRKLEAYGFKSFADKLEIEFDKGITAIVGPNGSGKSNITDAIRWVLGEQNVRNLRGAKAEDIIFTGSSTRRALGLAEVSLTFDNSDGQLSVDFNEVVITRRLYRSGESEYYINKARCRLKDIYDLFADTGLGRDAISVISQNKIDQVLNSKPEERRLLFEETAGITKYRNRKKESLRKLEDTEQNLLRVMDIIHEIEHQLGPLAEYAEKTKQYNVLHEEYKKSKLTVLLNRYEQYNHDFEMNKKQILELQQSSQASEVRVNLLEVTKEQLNNELTQVEKSLQILSVKNSELATAIEKNNSDMAICKERLERSNENGQRLQTNQAELENNKLEMSDQLFESQKKIEQFEEKAKRIVLQIQEESVREEILQGQISEIELAIKMIQEKSLEQVQKLTNRRNDLLLLEHDIKELQVQLVQLNEEAVNEQHKMTDNQVLLMDLNTQAQVLFDNMMKAQHEKMLVEKNLEAAGIEQHEMDEKQRNLQQGLSAAQSKVEFLANMQKEYEGFGRATKSVLKSNEKWQAGICGAVVELIDVQSDYITAVEIALGGSLQNIVTDHDMTAKAAINFLKREKLGRVTFLPLNTIVVRKSFDDGSLQMAPGFIGYANELVSTNVKYKKIVDFLLARTLVVDTIEHAVELAKKQGFKARIVTLAGELINPGGSISGGSTGRREASFLNRSGEIAAFHQEIASKQSELIELNQKKILQENSLRELEMQAQTASKQEHLLTVQQAELKIYIEKATMELADKKTKLHSLQELGDTLQAKEIRIKQQMTDVKAEIEYMQHTDNQQKGQDETTENQLIQLKKEQETLRQISVNSKIEQTVAEQELIRHHELRTNMQQTMDRYNSDLLKIKQEQESLHQVTVATQRELTELAKKNVQFVTLREIGTKDYDNFYQVKMEKMVSIQSNDREIKDANKQQNDLQNKIHQTELLQTKSEFERQQCLEIFESEYHLSIEQAQTYRLDETNTSLGKKIRLLEKEMEELGPINPNAITEYENLNTRYTFMQKQLTDLSVAKEYLAGIIRDMDITMSKQFSEAFAQISLYFSEIFVKLFGGGQAKLELTDTQNVLEAGVEIAVQPPDKKLQNLAVLSGGERALTVIALLFSFLQYRPAPFSVVDEIDAPLDEANVDRFSAFLKEYALKTQFIVVTHRKGTMEAADIMYGVTVEDAGVSRLVSVRLEEALK</sequence>
<dbReference type="InterPro" id="IPR010935">
    <property type="entry name" value="SMC_hinge"/>
</dbReference>
<keyword evidence="1 6" id="KW-0963">Cytoplasm</keyword>
<dbReference type="GO" id="GO:0005694">
    <property type="term" value="C:chromosome"/>
    <property type="evidence" value="ECO:0007669"/>
    <property type="project" value="InterPro"/>
</dbReference>
<keyword evidence="4 6" id="KW-0175">Coiled coil</keyword>
<dbReference type="GO" id="GO:0005524">
    <property type="term" value="F:ATP binding"/>
    <property type="evidence" value="ECO:0007669"/>
    <property type="project" value="UniProtKB-UniRule"/>
</dbReference>
<dbReference type="Gene3D" id="3.30.70.1620">
    <property type="match status" value="1"/>
</dbReference>
<dbReference type="SMART" id="SM00968">
    <property type="entry name" value="SMC_hinge"/>
    <property type="match status" value="1"/>
</dbReference>
<dbReference type="InterPro" id="IPR024704">
    <property type="entry name" value="SMC"/>
</dbReference>
<evidence type="ECO:0000256" key="6">
    <source>
        <dbReference type="HAMAP-Rule" id="MF_01894"/>
    </source>
</evidence>
<dbReference type="FunFam" id="3.40.50.300:FF:000984">
    <property type="entry name" value="Chromosome partition protein Smc"/>
    <property type="match status" value="1"/>
</dbReference>
<evidence type="ECO:0000256" key="5">
    <source>
        <dbReference type="ARBA" id="ARBA00023125"/>
    </source>
</evidence>
<dbReference type="GO" id="GO:0016887">
    <property type="term" value="F:ATP hydrolysis activity"/>
    <property type="evidence" value="ECO:0007669"/>
    <property type="project" value="InterPro"/>
</dbReference>
<dbReference type="HAMAP" id="MF_01894">
    <property type="entry name" value="Smc_prok"/>
    <property type="match status" value="1"/>
</dbReference>
<feature type="coiled-coil region" evidence="6">
    <location>
        <begin position="255"/>
        <end position="366"/>
    </location>
</feature>
<comment type="subunit">
    <text evidence="6">Homodimer.</text>
</comment>
<dbReference type="GO" id="GO:0006260">
    <property type="term" value="P:DNA replication"/>
    <property type="evidence" value="ECO:0007669"/>
    <property type="project" value="UniProtKB-UniRule"/>
</dbReference>